<proteinExistence type="predicted"/>
<dbReference type="EMBL" id="JAWRVI010000212">
    <property type="protein sequence ID" value="KAK4071546.1"/>
    <property type="molecule type" value="Genomic_DNA"/>
</dbReference>
<evidence type="ECO:0000313" key="2">
    <source>
        <dbReference type="Proteomes" id="UP001287286"/>
    </source>
</evidence>
<comment type="caution">
    <text evidence="1">The sequence shown here is derived from an EMBL/GenBank/DDBJ whole genome shotgun (WGS) entry which is preliminary data.</text>
</comment>
<reference evidence="1 2" key="1">
    <citation type="journal article" date="2024" name="Microbiol. Resour. Announc.">
        <title>Genome annotations for the ascomycete fungi Trichoderma harzianum, Trichoderma aggressivum, and Purpureocillium lilacinum.</title>
        <authorList>
            <person name="Beijen E.P.W."/>
            <person name="Ohm R.A."/>
        </authorList>
    </citation>
    <scope>NUCLEOTIDE SEQUENCE [LARGE SCALE GENOMIC DNA]</scope>
    <source>
        <strain evidence="1 2">CBS 150709</strain>
    </source>
</reference>
<organism evidence="1 2">
    <name type="scientific">Purpureocillium lilacinum</name>
    <name type="common">Paecilomyces lilacinus</name>
    <dbReference type="NCBI Taxonomy" id="33203"/>
    <lineage>
        <taxon>Eukaryota</taxon>
        <taxon>Fungi</taxon>
        <taxon>Dikarya</taxon>
        <taxon>Ascomycota</taxon>
        <taxon>Pezizomycotina</taxon>
        <taxon>Sordariomycetes</taxon>
        <taxon>Hypocreomycetidae</taxon>
        <taxon>Hypocreales</taxon>
        <taxon>Ophiocordycipitaceae</taxon>
        <taxon>Purpureocillium</taxon>
    </lineage>
</organism>
<name>A0ABR0BEE0_PURLI</name>
<dbReference type="Proteomes" id="UP001287286">
    <property type="component" value="Unassembled WGS sequence"/>
</dbReference>
<sequence>MGRFCEPVFSIISSNYSLHKAQSDQWSSSTQYKYLSVVRGIQHSLWAKIVFSACAVQTLARFQATPPKGWSLTVRRSAIRPLQNREFCYPHVFKAASRPLVCSNASPMLLLQCRIPKVTCVGKDVPQWRTSQHRKVAAIGLSPPSVPLASCLEAMEPAGYVAGDCLFGCLQESWSMPGCRINDPHYPMCASESDGCRGGALDAGV</sequence>
<accession>A0ABR0BEE0</accession>
<keyword evidence="2" id="KW-1185">Reference proteome</keyword>
<protein>
    <submittedName>
        <fullName evidence="1">Uncharacterized protein</fullName>
    </submittedName>
</protein>
<evidence type="ECO:0000313" key="1">
    <source>
        <dbReference type="EMBL" id="KAK4071546.1"/>
    </source>
</evidence>
<gene>
    <name evidence="1" type="ORF">Purlil1_13387</name>
</gene>